<sequence>MLSCLYCVRVRITMAVKMRIMGLPHSVFSTWPQIPSLQRCENALCYKMLESKLLG</sequence>
<protein>
    <submittedName>
        <fullName evidence="1">Uncharacterized protein</fullName>
    </submittedName>
</protein>
<reference evidence="1" key="1">
    <citation type="submission" date="2014-09" db="EMBL/GenBank/DDBJ databases">
        <authorList>
            <person name="Magalhaes I.L.F."/>
            <person name="Oliveira U."/>
            <person name="Santos F.R."/>
            <person name="Vidigal T.H.D.A."/>
            <person name="Brescovit A.D."/>
            <person name="Santos A.J."/>
        </authorList>
    </citation>
    <scope>NUCLEOTIDE SEQUENCE</scope>
    <source>
        <tissue evidence="1">Shoot tissue taken approximately 20 cm above the soil surface</tissue>
    </source>
</reference>
<reference evidence="1" key="2">
    <citation type="journal article" date="2015" name="Data Brief">
        <title>Shoot transcriptome of the giant reed, Arundo donax.</title>
        <authorList>
            <person name="Barrero R.A."/>
            <person name="Guerrero F.D."/>
            <person name="Moolhuijzen P."/>
            <person name="Goolsby J.A."/>
            <person name="Tidwell J."/>
            <person name="Bellgard S.E."/>
            <person name="Bellgard M.I."/>
        </authorList>
    </citation>
    <scope>NUCLEOTIDE SEQUENCE</scope>
    <source>
        <tissue evidence="1">Shoot tissue taken approximately 20 cm above the soil surface</tissue>
    </source>
</reference>
<dbReference type="EMBL" id="GBRH01250011">
    <property type="protein sequence ID" value="JAD47884.1"/>
    <property type="molecule type" value="Transcribed_RNA"/>
</dbReference>
<name>A0A0A9A862_ARUDO</name>
<accession>A0A0A9A862</accession>
<dbReference type="AlphaFoldDB" id="A0A0A9A862"/>
<proteinExistence type="predicted"/>
<evidence type="ECO:0000313" key="1">
    <source>
        <dbReference type="EMBL" id="JAD47884.1"/>
    </source>
</evidence>
<organism evidence="1">
    <name type="scientific">Arundo donax</name>
    <name type="common">Giant reed</name>
    <name type="synonym">Donax arundinaceus</name>
    <dbReference type="NCBI Taxonomy" id="35708"/>
    <lineage>
        <taxon>Eukaryota</taxon>
        <taxon>Viridiplantae</taxon>
        <taxon>Streptophyta</taxon>
        <taxon>Embryophyta</taxon>
        <taxon>Tracheophyta</taxon>
        <taxon>Spermatophyta</taxon>
        <taxon>Magnoliopsida</taxon>
        <taxon>Liliopsida</taxon>
        <taxon>Poales</taxon>
        <taxon>Poaceae</taxon>
        <taxon>PACMAD clade</taxon>
        <taxon>Arundinoideae</taxon>
        <taxon>Arundineae</taxon>
        <taxon>Arundo</taxon>
    </lineage>
</organism>